<feature type="active site" description="Nucleophile" evidence="4">
    <location>
        <position position="226"/>
    </location>
</feature>
<keyword evidence="3 4" id="KW-0443">Lipid metabolism</keyword>
<evidence type="ECO:0000313" key="7">
    <source>
        <dbReference type="Proteomes" id="UP000095009"/>
    </source>
</evidence>
<gene>
    <name evidence="6" type="ORF">NADFUDRAFT_27801</name>
</gene>
<dbReference type="OrthoDB" id="10049244at2759"/>
<dbReference type="InterPro" id="IPR050301">
    <property type="entry name" value="NTE"/>
</dbReference>
<evidence type="ECO:0000256" key="4">
    <source>
        <dbReference type="PROSITE-ProRule" id="PRU01161"/>
    </source>
</evidence>
<keyword evidence="7" id="KW-1185">Reference proteome</keyword>
<dbReference type="Pfam" id="PF11815">
    <property type="entry name" value="DUF3336"/>
    <property type="match status" value="1"/>
</dbReference>
<dbReference type="GO" id="GO:0006642">
    <property type="term" value="P:triglyceride mobilization"/>
    <property type="evidence" value="ECO:0007669"/>
    <property type="project" value="EnsemblFungi"/>
</dbReference>
<dbReference type="InterPro" id="IPR021771">
    <property type="entry name" value="Triacylglycerol_lipase_N"/>
</dbReference>
<dbReference type="AlphaFoldDB" id="A0A1E3PES1"/>
<evidence type="ECO:0000256" key="3">
    <source>
        <dbReference type="ARBA" id="ARBA00023098"/>
    </source>
</evidence>
<feature type="domain" description="PNPLA" evidence="5">
    <location>
        <begin position="193"/>
        <end position="391"/>
    </location>
</feature>
<evidence type="ECO:0000313" key="6">
    <source>
        <dbReference type="EMBL" id="ODQ63905.1"/>
    </source>
</evidence>
<feature type="non-terminal residue" evidence="6">
    <location>
        <position position="535"/>
    </location>
</feature>
<dbReference type="STRING" id="857566.A0A1E3PES1"/>
<evidence type="ECO:0000256" key="1">
    <source>
        <dbReference type="ARBA" id="ARBA00022801"/>
    </source>
</evidence>
<name>A0A1E3PES1_9ASCO</name>
<dbReference type="GO" id="GO:0016042">
    <property type="term" value="P:lipid catabolic process"/>
    <property type="evidence" value="ECO:0007669"/>
    <property type="project" value="UniProtKB-UniRule"/>
</dbReference>
<dbReference type="Pfam" id="PF01734">
    <property type="entry name" value="Patatin"/>
    <property type="match status" value="1"/>
</dbReference>
<dbReference type="InterPro" id="IPR016035">
    <property type="entry name" value="Acyl_Trfase/lysoPLipase"/>
</dbReference>
<dbReference type="Proteomes" id="UP000095009">
    <property type="component" value="Unassembled WGS sequence"/>
</dbReference>
<dbReference type="PROSITE" id="PS51635">
    <property type="entry name" value="PNPLA"/>
    <property type="match status" value="1"/>
</dbReference>
<evidence type="ECO:0000259" key="5">
    <source>
        <dbReference type="PROSITE" id="PS51635"/>
    </source>
</evidence>
<dbReference type="SUPFAM" id="SSF52151">
    <property type="entry name" value="FabD/lysophospholipase-like"/>
    <property type="match status" value="1"/>
</dbReference>
<dbReference type="PANTHER" id="PTHR14226:SF10">
    <property type="entry name" value="TRIACYLGLYCEROL LIPASE 4-RELATED"/>
    <property type="match status" value="1"/>
</dbReference>
<dbReference type="GO" id="GO:0004806">
    <property type="term" value="F:triacylglycerol lipase activity"/>
    <property type="evidence" value="ECO:0007669"/>
    <property type="project" value="EnsemblFungi"/>
</dbReference>
<feature type="short sequence motif" description="GXSXG" evidence="4">
    <location>
        <begin position="224"/>
        <end position="228"/>
    </location>
</feature>
<dbReference type="Gene3D" id="3.40.1090.10">
    <property type="entry name" value="Cytosolic phospholipase A2 catalytic domain"/>
    <property type="match status" value="2"/>
</dbReference>
<sequence>MVLHQATKDKSEPSDSQVETISTANGSESIFDIFRNFGVFSPAFFVTDEEKAHIKKLLDIQANAIEYQTWFDSSKALDDLLGHNHWKDRPESTIYDYKLIQNQLNQLQDARKSKDHMKLLYLIRTIWSRNIGNIGDTRLFDHSFIGTKRLIEDYLKECKNSLQDLVDNNNSIDDKELLSNLMKTRQSFGRTALLLSGGGTIGLLHSGVLKVLVESELLPHIISGSSAGSIVAGMLCTHTDDELLPLFEEIVNSDLNLFNETGFEENCFIRVSRFLKHGTFYDNKYINATMETMFGSLTFLEAYNRTHRILNITVSSSDVYEIPKLLNYLTAPNVLIRSAACASCSVPFLFPSTTLLAKDPLTGKTCPWSDSSVLKYIDGSVDCDIPMARLAEIFNVNHFIVSQVNPHVSPFMAIPQHTLERRKKKRETSDDYGDFIINEAVHGFQMINEVGIAKNITTKFQSILSQRYKGDITILPGLKPMEVLKAFQNPTGEYLRETMLRGEVSTWPMISLIENHMSIELALNKAIHKIRARLI</sequence>
<dbReference type="PANTHER" id="PTHR14226">
    <property type="entry name" value="NEUROPATHY TARGET ESTERASE/SWISS CHEESE D.MELANOGASTER"/>
    <property type="match status" value="1"/>
</dbReference>
<feature type="short sequence motif" description="GXGXXG" evidence="4">
    <location>
        <begin position="197"/>
        <end position="202"/>
    </location>
</feature>
<reference evidence="6 7" key="1">
    <citation type="journal article" date="2016" name="Proc. Natl. Acad. Sci. U.S.A.">
        <title>Comparative genomics of biotechnologically important yeasts.</title>
        <authorList>
            <person name="Riley R."/>
            <person name="Haridas S."/>
            <person name="Wolfe K.H."/>
            <person name="Lopes M.R."/>
            <person name="Hittinger C.T."/>
            <person name="Goeker M."/>
            <person name="Salamov A.A."/>
            <person name="Wisecaver J.H."/>
            <person name="Long T.M."/>
            <person name="Calvey C.H."/>
            <person name="Aerts A.L."/>
            <person name="Barry K.W."/>
            <person name="Choi C."/>
            <person name="Clum A."/>
            <person name="Coughlan A.Y."/>
            <person name="Deshpande S."/>
            <person name="Douglass A.P."/>
            <person name="Hanson S.J."/>
            <person name="Klenk H.-P."/>
            <person name="LaButti K.M."/>
            <person name="Lapidus A."/>
            <person name="Lindquist E.A."/>
            <person name="Lipzen A.M."/>
            <person name="Meier-Kolthoff J.P."/>
            <person name="Ohm R.A."/>
            <person name="Otillar R.P."/>
            <person name="Pangilinan J.L."/>
            <person name="Peng Y."/>
            <person name="Rokas A."/>
            <person name="Rosa C.A."/>
            <person name="Scheuner C."/>
            <person name="Sibirny A.A."/>
            <person name="Slot J.C."/>
            <person name="Stielow J.B."/>
            <person name="Sun H."/>
            <person name="Kurtzman C.P."/>
            <person name="Blackwell M."/>
            <person name="Grigoriev I.V."/>
            <person name="Jeffries T.W."/>
        </authorList>
    </citation>
    <scope>NUCLEOTIDE SEQUENCE [LARGE SCALE GENOMIC DNA]</scope>
    <source>
        <strain evidence="6 7">DSM 6958</strain>
    </source>
</reference>
<dbReference type="InterPro" id="IPR002641">
    <property type="entry name" value="PNPLA_dom"/>
</dbReference>
<evidence type="ECO:0000256" key="2">
    <source>
        <dbReference type="ARBA" id="ARBA00022963"/>
    </source>
</evidence>
<keyword evidence="1 4" id="KW-0378">Hydrolase</keyword>
<accession>A0A1E3PES1</accession>
<dbReference type="EMBL" id="KV454413">
    <property type="protein sequence ID" value="ODQ63905.1"/>
    <property type="molecule type" value="Genomic_DNA"/>
</dbReference>
<comment type="caution">
    <text evidence="4">Lacks conserved residue(s) required for the propagation of feature annotation.</text>
</comment>
<organism evidence="6 7">
    <name type="scientific">Nadsonia fulvescens var. elongata DSM 6958</name>
    <dbReference type="NCBI Taxonomy" id="857566"/>
    <lineage>
        <taxon>Eukaryota</taxon>
        <taxon>Fungi</taxon>
        <taxon>Dikarya</taxon>
        <taxon>Ascomycota</taxon>
        <taxon>Saccharomycotina</taxon>
        <taxon>Dipodascomycetes</taxon>
        <taxon>Dipodascales</taxon>
        <taxon>Dipodascales incertae sedis</taxon>
        <taxon>Nadsonia</taxon>
    </lineage>
</organism>
<protein>
    <submittedName>
        <fullName evidence="6">Patatin-domain-containing protein</fullName>
    </submittedName>
</protein>
<proteinExistence type="predicted"/>
<keyword evidence="2 4" id="KW-0442">Lipid degradation</keyword>
<feature type="active site" description="Proton acceptor" evidence="4">
    <location>
        <position position="378"/>
    </location>
</feature>